<gene>
    <name evidence="1" type="ORF">SAMN04489710_102161</name>
</gene>
<proteinExistence type="predicted"/>
<dbReference type="RefSeq" id="WP_092949855.1">
    <property type="nucleotide sequence ID" value="NZ_FOMQ01000002.1"/>
</dbReference>
<dbReference type="Proteomes" id="UP000199517">
    <property type="component" value="Unassembled WGS sequence"/>
</dbReference>
<sequence>MGFFSRLFPARADGRPVPEDWTSLPDSNASELVLMGDEARKLVAEIDIDDAIASHERWLPWLEQVVLHGARAEHMRPEAIRDPLNSELGQWLEGPGRVALGHYPAFDMMARRHRYFHQQAAELVLSAEAGDGAQAQQAFKGCRHASRQVVMLLQELKRGLGRARP</sequence>
<name>A0A1I1SEV9_9BURK</name>
<keyword evidence="2" id="KW-1185">Reference proteome</keyword>
<dbReference type="AlphaFoldDB" id="A0A1I1SEV9"/>
<protein>
    <submittedName>
        <fullName evidence="1">Chemoreceptor zinc-binding domain-containing protein</fullName>
    </submittedName>
</protein>
<evidence type="ECO:0000313" key="1">
    <source>
        <dbReference type="EMBL" id="SFD44872.1"/>
    </source>
</evidence>
<dbReference type="EMBL" id="FOMQ01000002">
    <property type="protein sequence ID" value="SFD44872.1"/>
    <property type="molecule type" value="Genomic_DNA"/>
</dbReference>
<dbReference type="STRING" id="32040.SAMN04489710_102161"/>
<dbReference type="OrthoDB" id="8613985at2"/>
<dbReference type="Gene3D" id="1.20.120.30">
    <property type="entry name" value="Aspartate receptor, ligand-binding domain"/>
    <property type="match status" value="1"/>
</dbReference>
<accession>A0A1I1SEV9</accession>
<keyword evidence="1" id="KW-0675">Receptor</keyword>
<evidence type="ECO:0000313" key="2">
    <source>
        <dbReference type="Proteomes" id="UP000199517"/>
    </source>
</evidence>
<reference evidence="2" key="1">
    <citation type="submission" date="2016-10" db="EMBL/GenBank/DDBJ databases">
        <authorList>
            <person name="Varghese N."/>
            <person name="Submissions S."/>
        </authorList>
    </citation>
    <scope>NUCLEOTIDE SEQUENCE [LARGE SCALE GENOMIC DNA]</scope>
    <source>
        <strain evidence="2">DSM 7481</strain>
    </source>
</reference>
<organism evidence="1 2">
    <name type="scientific">Paracidovorax konjaci</name>
    <dbReference type="NCBI Taxonomy" id="32040"/>
    <lineage>
        <taxon>Bacteria</taxon>
        <taxon>Pseudomonadati</taxon>
        <taxon>Pseudomonadota</taxon>
        <taxon>Betaproteobacteria</taxon>
        <taxon>Burkholderiales</taxon>
        <taxon>Comamonadaceae</taxon>
        <taxon>Paracidovorax</taxon>
    </lineage>
</organism>